<dbReference type="GO" id="GO:0009055">
    <property type="term" value="F:electron transfer activity"/>
    <property type="evidence" value="ECO:0007669"/>
    <property type="project" value="InterPro"/>
</dbReference>
<evidence type="ECO:0000256" key="7">
    <source>
        <dbReference type="PIRSR" id="PIRSR000027-2"/>
    </source>
</evidence>
<evidence type="ECO:0000256" key="3">
    <source>
        <dbReference type="ARBA" id="ARBA00022723"/>
    </source>
</evidence>
<evidence type="ECO:0000256" key="4">
    <source>
        <dbReference type="ARBA" id="ARBA00022982"/>
    </source>
</evidence>
<dbReference type="GO" id="GO:0022900">
    <property type="term" value="P:electron transport chain"/>
    <property type="evidence" value="ECO:0007669"/>
    <property type="project" value="InterPro"/>
</dbReference>
<dbReference type="InterPro" id="IPR002321">
    <property type="entry name" value="Cyt_c_II"/>
</dbReference>
<evidence type="ECO:0000256" key="5">
    <source>
        <dbReference type="ARBA" id="ARBA00023004"/>
    </source>
</evidence>
<dbReference type="Gene3D" id="1.20.120.10">
    <property type="entry name" value="Cytochrome c/b562"/>
    <property type="match status" value="1"/>
</dbReference>
<name>A0A2T0WTP5_9RHOB</name>
<dbReference type="SUPFAM" id="SSF47175">
    <property type="entry name" value="Cytochromes"/>
    <property type="match status" value="1"/>
</dbReference>
<organism evidence="9 10">
    <name type="scientific">Donghicola tyrosinivorans</name>
    <dbReference type="NCBI Taxonomy" id="1652492"/>
    <lineage>
        <taxon>Bacteria</taxon>
        <taxon>Pseudomonadati</taxon>
        <taxon>Pseudomonadota</taxon>
        <taxon>Alphaproteobacteria</taxon>
        <taxon>Rhodobacterales</taxon>
        <taxon>Roseobacteraceae</taxon>
        <taxon>Donghicola</taxon>
    </lineage>
</organism>
<evidence type="ECO:0000256" key="6">
    <source>
        <dbReference type="PIRSR" id="PIRSR000027-1"/>
    </source>
</evidence>
<keyword evidence="10" id="KW-1185">Reference proteome</keyword>
<dbReference type="InterPro" id="IPR015984">
    <property type="entry name" value="Cyt_c_prime_subgr"/>
</dbReference>
<proteinExistence type="predicted"/>
<keyword evidence="1" id="KW-0813">Transport</keyword>
<keyword evidence="8" id="KW-0732">Signal</keyword>
<dbReference type="InterPro" id="IPR012127">
    <property type="entry name" value="Cyt_c_prime"/>
</dbReference>
<evidence type="ECO:0000313" key="10">
    <source>
        <dbReference type="Proteomes" id="UP000238392"/>
    </source>
</evidence>
<feature type="binding site" description="covalent" evidence="7">
    <location>
        <position position="145"/>
    </location>
    <ligand>
        <name>heme c</name>
        <dbReference type="ChEBI" id="CHEBI:61717"/>
    </ligand>
</feature>
<dbReference type="GO" id="GO:0042597">
    <property type="term" value="C:periplasmic space"/>
    <property type="evidence" value="ECO:0007669"/>
    <property type="project" value="InterPro"/>
</dbReference>
<gene>
    <name evidence="9" type="ORF">CLV74_10550</name>
</gene>
<dbReference type="Pfam" id="PF01322">
    <property type="entry name" value="Cytochrom_C_2"/>
    <property type="match status" value="1"/>
</dbReference>
<dbReference type="EMBL" id="PVTQ01000005">
    <property type="protein sequence ID" value="PRY90071.1"/>
    <property type="molecule type" value="Genomic_DNA"/>
</dbReference>
<dbReference type="PIRSF" id="PIRSF000027">
    <property type="entry name" value="Cytc_c_prime"/>
    <property type="match status" value="1"/>
</dbReference>
<keyword evidence="2 7" id="KW-0349">Heme</keyword>
<evidence type="ECO:0000256" key="8">
    <source>
        <dbReference type="SAM" id="SignalP"/>
    </source>
</evidence>
<dbReference type="RefSeq" id="WP_106263897.1">
    <property type="nucleotide sequence ID" value="NZ_PVTQ01000005.1"/>
</dbReference>
<dbReference type="AlphaFoldDB" id="A0A2T0WTP5"/>
<keyword evidence="5 6" id="KW-0408">Iron</keyword>
<protein>
    <submittedName>
        <fullName evidence="9">Cytochrome c556</fullName>
    </submittedName>
</protein>
<dbReference type="Proteomes" id="UP000238392">
    <property type="component" value="Unassembled WGS sequence"/>
</dbReference>
<evidence type="ECO:0000256" key="1">
    <source>
        <dbReference type="ARBA" id="ARBA00022448"/>
    </source>
</evidence>
<comment type="PTM">
    <text evidence="7">Binds 1 heme group per subunit.</text>
</comment>
<dbReference type="PROSITE" id="PS51009">
    <property type="entry name" value="CYTCII"/>
    <property type="match status" value="1"/>
</dbReference>
<evidence type="ECO:0000313" key="9">
    <source>
        <dbReference type="EMBL" id="PRY90071.1"/>
    </source>
</evidence>
<evidence type="ECO:0000256" key="2">
    <source>
        <dbReference type="ARBA" id="ARBA00022617"/>
    </source>
</evidence>
<dbReference type="GO" id="GO:0020037">
    <property type="term" value="F:heme binding"/>
    <property type="evidence" value="ECO:0007669"/>
    <property type="project" value="InterPro"/>
</dbReference>
<keyword evidence="3 6" id="KW-0479">Metal-binding</keyword>
<keyword evidence="4" id="KW-0249">Electron transport</keyword>
<dbReference type="OrthoDB" id="7596534at2"/>
<dbReference type="GO" id="GO:0005506">
    <property type="term" value="F:iron ion binding"/>
    <property type="evidence" value="ECO:0007669"/>
    <property type="project" value="InterPro"/>
</dbReference>
<accession>A0A2T0WTP5</accession>
<dbReference type="PRINTS" id="PR00608">
    <property type="entry name" value="CYTCHROMECII"/>
</dbReference>
<feature type="chain" id="PRO_5015622630" evidence="8">
    <location>
        <begin position="24"/>
        <end position="152"/>
    </location>
</feature>
<feature type="binding site" description="axial binding residue" evidence="6">
    <location>
        <position position="146"/>
    </location>
    <ligand>
        <name>heme c</name>
        <dbReference type="ChEBI" id="CHEBI:61717"/>
    </ligand>
    <ligandPart>
        <name>Fe</name>
        <dbReference type="ChEBI" id="CHEBI:18248"/>
    </ligandPart>
</feature>
<dbReference type="InterPro" id="IPR010980">
    <property type="entry name" value="Cyt_c/b562"/>
</dbReference>
<sequence>MKQIAATAAAFGLVAALATPVLAQDMSANIKARQGQFRILALNLGVLGGMAKGELTYDAAGAQAAADSIVGVSMVHQPTLFVEGTDDMSVEGTRALPVIWENTDDFAAKWAALGEAAKGMQAAAGTSAEAIGAAMGPLGGACKSCHETYRTP</sequence>
<reference evidence="9 10" key="1">
    <citation type="submission" date="2018-03" db="EMBL/GenBank/DDBJ databases">
        <title>Genomic Encyclopedia of Archaeal and Bacterial Type Strains, Phase II (KMG-II): from individual species to whole genera.</title>
        <authorList>
            <person name="Goeker M."/>
        </authorList>
    </citation>
    <scope>NUCLEOTIDE SEQUENCE [LARGE SCALE GENOMIC DNA]</scope>
    <source>
        <strain evidence="9 10">DSM 100212</strain>
    </source>
</reference>
<feature type="signal peptide" evidence="8">
    <location>
        <begin position="1"/>
        <end position="23"/>
    </location>
</feature>
<feature type="binding site" description="covalent" evidence="7">
    <location>
        <position position="142"/>
    </location>
    <ligand>
        <name>heme c</name>
        <dbReference type="ChEBI" id="CHEBI:61717"/>
    </ligand>
</feature>
<comment type="caution">
    <text evidence="9">The sequence shown here is derived from an EMBL/GenBank/DDBJ whole genome shotgun (WGS) entry which is preliminary data.</text>
</comment>